<feature type="transmembrane region" description="Helical" evidence="2">
    <location>
        <begin position="95"/>
        <end position="113"/>
    </location>
</feature>
<protein>
    <recommendedName>
        <fullName evidence="5">Glycine zipper domain-containing protein</fullName>
    </recommendedName>
</protein>
<feature type="transmembrane region" description="Helical" evidence="2">
    <location>
        <begin position="41"/>
        <end position="61"/>
    </location>
</feature>
<name>A0A2N1PUQ7_9BACT</name>
<evidence type="ECO:0000256" key="1">
    <source>
        <dbReference type="SAM" id="MobiDB-lite"/>
    </source>
</evidence>
<keyword evidence="2" id="KW-0812">Transmembrane</keyword>
<feature type="transmembrane region" description="Helical" evidence="2">
    <location>
        <begin position="68"/>
        <end position="89"/>
    </location>
</feature>
<accession>A0A2N1PUQ7</accession>
<dbReference type="EMBL" id="PGXC01000001">
    <property type="protein sequence ID" value="PKK92081.1"/>
    <property type="molecule type" value="Genomic_DNA"/>
</dbReference>
<reference evidence="3 4" key="1">
    <citation type="journal article" date="2017" name="ISME J.">
        <title>Potential for microbial H2 and metal transformations associated with novel bacteria and archaea in deep terrestrial subsurface sediments.</title>
        <authorList>
            <person name="Hernsdorf A.W."/>
            <person name="Amano Y."/>
            <person name="Miyakawa K."/>
            <person name="Ise K."/>
            <person name="Suzuki Y."/>
            <person name="Anantharaman K."/>
            <person name="Probst A."/>
            <person name="Burstein D."/>
            <person name="Thomas B.C."/>
            <person name="Banfield J.F."/>
        </authorList>
    </citation>
    <scope>NUCLEOTIDE SEQUENCE [LARGE SCALE GENOMIC DNA]</scope>
    <source>
        <strain evidence="3">HGW-Wallbacteria-1</strain>
    </source>
</reference>
<keyword evidence="2" id="KW-0472">Membrane</keyword>
<feature type="region of interest" description="Disordered" evidence="1">
    <location>
        <begin position="153"/>
        <end position="172"/>
    </location>
</feature>
<gene>
    <name evidence="3" type="ORF">CVV64_01295</name>
</gene>
<dbReference type="Proteomes" id="UP000233256">
    <property type="component" value="Unassembled WGS sequence"/>
</dbReference>
<organism evidence="3 4">
    <name type="scientific">Candidatus Wallbacteria bacterium HGW-Wallbacteria-1</name>
    <dbReference type="NCBI Taxonomy" id="2013854"/>
    <lineage>
        <taxon>Bacteria</taxon>
        <taxon>Candidatus Walliibacteriota</taxon>
    </lineage>
</organism>
<evidence type="ECO:0000256" key="2">
    <source>
        <dbReference type="SAM" id="Phobius"/>
    </source>
</evidence>
<evidence type="ECO:0000313" key="4">
    <source>
        <dbReference type="Proteomes" id="UP000233256"/>
    </source>
</evidence>
<evidence type="ECO:0008006" key="5">
    <source>
        <dbReference type="Google" id="ProtNLM"/>
    </source>
</evidence>
<proteinExistence type="predicted"/>
<sequence>MIKRSRTLRAMALTVMVFFLGTVFMAPQAEANVKHLLLGAGLGVVGGALFGPAIVGGLSAAGGLIGGAVTAVGGALAGVAGAVGSGILAVAASPFFIPAVCLGAGILVGKLIWDHSKQNAGVRTDESKPSLISKVGSGVKNLFNKAKGVVTGKGSTTTTTGGGRTDVTYYDPTGGSVTTPDVSYAGPDRSVSRISGQEKELISNSAEGDLKTQYEAAYQRYVELLQSGKTITDSDVQAALANYKSLYKQYQDMISAAK</sequence>
<comment type="caution">
    <text evidence="3">The sequence shown here is derived from an EMBL/GenBank/DDBJ whole genome shotgun (WGS) entry which is preliminary data.</text>
</comment>
<dbReference type="AlphaFoldDB" id="A0A2N1PUQ7"/>
<evidence type="ECO:0000313" key="3">
    <source>
        <dbReference type="EMBL" id="PKK92081.1"/>
    </source>
</evidence>
<keyword evidence="2" id="KW-1133">Transmembrane helix</keyword>